<protein>
    <recommendedName>
        <fullName evidence="10">TonB-dependent receptor-like beta-barrel domain-containing protein</fullName>
    </recommendedName>
</protein>
<dbReference type="SUPFAM" id="SSF56935">
    <property type="entry name" value="Porins"/>
    <property type="match status" value="1"/>
</dbReference>
<reference evidence="11" key="1">
    <citation type="submission" date="2018-05" db="EMBL/GenBank/DDBJ databases">
        <authorList>
            <person name="Lanie J.A."/>
            <person name="Ng W.-L."/>
            <person name="Kazmierczak K.M."/>
            <person name="Andrzejewski T.M."/>
            <person name="Davidsen T.M."/>
            <person name="Wayne K.J."/>
            <person name="Tettelin H."/>
            <person name="Glass J.I."/>
            <person name="Rusch D."/>
            <person name="Podicherti R."/>
            <person name="Tsui H.-C.T."/>
            <person name="Winkler M.E."/>
        </authorList>
    </citation>
    <scope>NUCLEOTIDE SEQUENCE</scope>
</reference>
<keyword evidence="4" id="KW-0812">Transmembrane</keyword>
<gene>
    <name evidence="11" type="ORF">METZ01_LOCUS284298</name>
</gene>
<evidence type="ECO:0000256" key="9">
    <source>
        <dbReference type="ARBA" id="ARBA00023237"/>
    </source>
</evidence>
<dbReference type="Gene3D" id="2.40.170.20">
    <property type="entry name" value="TonB-dependent receptor, beta-barrel domain"/>
    <property type="match status" value="1"/>
</dbReference>
<accession>A0A382L3A9</accession>
<dbReference type="Pfam" id="PF00593">
    <property type="entry name" value="TonB_dep_Rec_b-barrel"/>
    <property type="match status" value="1"/>
</dbReference>
<dbReference type="PANTHER" id="PTHR32552:SF81">
    <property type="entry name" value="TONB-DEPENDENT OUTER MEMBRANE RECEPTOR"/>
    <property type="match status" value="1"/>
</dbReference>
<keyword evidence="8" id="KW-0472">Membrane</keyword>
<keyword evidence="6" id="KW-0406">Ion transport</keyword>
<keyword evidence="5" id="KW-0408">Iron</keyword>
<evidence type="ECO:0000256" key="3">
    <source>
        <dbReference type="ARBA" id="ARBA00022496"/>
    </source>
</evidence>
<dbReference type="EMBL" id="UINC01084625">
    <property type="protein sequence ID" value="SVC31444.1"/>
    <property type="molecule type" value="Genomic_DNA"/>
</dbReference>
<dbReference type="InterPro" id="IPR039426">
    <property type="entry name" value="TonB-dep_rcpt-like"/>
</dbReference>
<evidence type="ECO:0000256" key="4">
    <source>
        <dbReference type="ARBA" id="ARBA00022692"/>
    </source>
</evidence>
<evidence type="ECO:0000256" key="5">
    <source>
        <dbReference type="ARBA" id="ARBA00023004"/>
    </source>
</evidence>
<proteinExistence type="predicted"/>
<organism evidence="11">
    <name type="scientific">marine metagenome</name>
    <dbReference type="NCBI Taxonomy" id="408172"/>
    <lineage>
        <taxon>unclassified sequences</taxon>
        <taxon>metagenomes</taxon>
        <taxon>ecological metagenomes</taxon>
    </lineage>
</organism>
<evidence type="ECO:0000256" key="6">
    <source>
        <dbReference type="ARBA" id="ARBA00023065"/>
    </source>
</evidence>
<keyword evidence="2" id="KW-0813">Transport</keyword>
<feature type="domain" description="TonB-dependent receptor-like beta-barrel" evidence="10">
    <location>
        <begin position="5"/>
        <end position="302"/>
    </location>
</feature>
<evidence type="ECO:0000256" key="8">
    <source>
        <dbReference type="ARBA" id="ARBA00023136"/>
    </source>
</evidence>
<comment type="subcellular location">
    <subcellularLocation>
        <location evidence="1">Cell outer membrane</location>
        <topology evidence="1">Multi-pass membrane protein</topology>
    </subcellularLocation>
</comment>
<evidence type="ECO:0000256" key="1">
    <source>
        <dbReference type="ARBA" id="ARBA00004571"/>
    </source>
</evidence>
<feature type="non-terminal residue" evidence="11">
    <location>
        <position position="1"/>
    </location>
</feature>
<keyword evidence="7" id="KW-0798">TonB box</keyword>
<evidence type="ECO:0000313" key="11">
    <source>
        <dbReference type="EMBL" id="SVC31444.1"/>
    </source>
</evidence>
<dbReference type="GO" id="GO:0009279">
    <property type="term" value="C:cell outer membrane"/>
    <property type="evidence" value="ECO:0007669"/>
    <property type="project" value="UniProtKB-SubCell"/>
</dbReference>
<dbReference type="InterPro" id="IPR000531">
    <property type="entry name" value="Beta-barrel_TonB"/>
</dbReference>
<dbReference type="PANTHER" id="PTHR32552">
    <property type="entry name" value="FERRICHROME IRON RECEPTOR-RELATED"/>
    <property type="match status" value="1"/>
</dbReference>
<dbReference type="GO" id="GO:0006826">
    <property type="term" value="P:iron ion transport"/>
    <property type="evidence" value="ECO:0007669"/>
    <property type="project" value="UniProtKB-KW"/>
</dbReference>
<dbReference type="AlphaFoldDB" id="A0A382L3A9"/>
<name>A0A382L3A9_9ZZZZ</name>
<keyword evidence="9" id="KW-0998">Cell outer membrane</keyword>
<dbReference type="InterPro" id="IPR036942">
    <property type="entry name" value="Beta-barrel_TonB_sf"/>
</dbReference>
<keyword evidence="3" id="KW-0410">Iron transport</keyword>
<evidence type="ECO:0000259" key="10">
    <source>
        <dbReference type="Pfam" id="PF00593"/>
    </source>
</evidence>
<dbReference type="PROSITE" id="PS52016">
    <property type="entry name" value="TONB_DEPENDENT_REC_3"/>
    <property type="match status" value="1"/>
</dbReference>
<evidence type="ECO:0000256" key="7">
    <source>
        <dbReference type="ARBA" id="ARBA00023077"/>
    </source>
</evidence>
<evidence type="ECO:0000256" key="2">
    <source>
        <dbReference type="ARBA" id="ARBA00022448"/>
    </source>
</evidence>
<sequence>DLQENETDSYSFFGQVSFNMTDALSVTVGGRKTWDEKEISRLGTPTATAPNRIFDFTTGKKWNAFTGKFGVEWQATEDLFVYATAAEGFKSGGYQGAAASELIAITPFDPEEAMLYEFGIKAEFWDNRIRLNTAIFSTDYEDLQILQLLVENDAPPGTSGQLITQNAANAEIEGIEVEFTIVPSEKITIQGSYTYLDTAFSDFFLPEGFGPPTDPTTGAAVPSPDRTGNALRNAPENAYNVLVRYDTDLSNGGALALQADFRHKDKVYQDPDVLEFAAVPAYDVVDLRATYTFPNGNVDATLWSRNAADEDYYLHNWPLQGSGQATPAPPRTYGLTVTWRNE</sequence>